<dbReference type="Pfam" id="PF04679">
    <property type="entry name" value="DNA_ligase_A_C"/>
    <property type="match status" value="1"/>
</dbReference>
<evidence type="ECO:0000256" key="2">
    <source>
        <dbReference type="ARBA" id="ARBA00012727"/>
    </source>
</evidence>
<comment type="similarity">
    <text evidence="21">In the C-terminal section; belongs to the ATP-dependent DNA ligase family.</text>
</comment>
<dbReference type="Pfam" id="PF01068">
    <property type="entry name" value="DNA_ligase_A_M"/>
    <property type="match status" value="1"/>
</dbReference>
<keyword evidence="9" id="KW-0227">DNA damage</keyword>
<dbReference type="InterPro" id="IPR014145">
    <property type="entry name" value="LigD_pol_dom"/>
</dbReference>
<dbReference type="PANTHER" id="PTHR42705:SF2">
    <property type="entry name" value="BIFUNCTIONAL NON-HOMOLOGOUS END JOINING PROTEIN LIGD"/>
    <property type="match status" value="1"/>
</dbReference>
<dbReference type="NCBIfam" id="TIGR02778">
    <property type="entry name" value="ligD_pol"/>
    <property type="match status" value="1"/>
</dbReference>
<accession>A0ABU4HT53</accession>
<evidence type="ECO:0000256" key="18">
    <source>
        <dbReference type="ARBA" id="ARBA00023268"/>
    </source>
</evidence>
<dbReference type="NCBIfam" id="TIGR02779">
    <property type="entry name" value="NHEJ_ligase_lig"/>
    <property type="match status" value="1"/>
</dbReference>
<reference evidence="26" key="1">
    <citation type="submission" date="2023-07" db="EMBL/GenBank/DDBJ databases">
        <title>Conexibacter stalactiti sp. nov., isolated from stalactites in a lava cave and emended description of the genus Conexibacter.</title>
        <authorList>
            <person name="Lee S.D."/>
        </authorList>
    </citation>
    <scope>NUCLEOTIDE SEQUENCE [LARGE SCALE GENOMIC DNA]</scope>
    <source>
        <strain evidence="26">KCTC 39840</strain>
    </source>
</reference>
<evidence type="ECO:0000256" key="10">
    <source>
        <dbReference type="ARBA" id="ARBA00022801"/>
    </source>
</evidence>
<evidence type="ECO:0000256" key="19">
    <source>
        <dbReference type="ARBA" id="ARBA00029943"/>
    </source>
</evidence>
<evidence type="ECO:0000256" key="12">
    <source>
        <dbReference type="ARBA" id="ARBA00022840"/>
    </source>
</evidence>
<dbReference type="Gene3D" id="2.40.50.140">
    <property type="entry name" value="Nucleic acid-binding proteins"/>
    <property type="match status" value="1"/>
</dbReference>
<evidence type="ECO:0000256" key="5">
    <source>
        <dbReference type="ARBA" id="ARBA00022695"/>
    </source>
</evidence>
<keyword evidence="15" id="KW-0233">DNA recombination</keyword>
<dbReference type="PROSITE" id="PS50160">
    <property type="entry name" value="DNA_LIGASE_A3"/>
    <property type="match status" value="1"/>
</dbReference>
<dbReference type="InterPro" id="IPR033649">
    <property type="entry name" value="MtLigD_Pol-like"/>
</dbReference>
<comment type="cofactor">
    <cofactor evidence="1">
        <name>Mn(2+)</name>
        <dbReference type="ChEBI" id="CHEBI:29035"/>
    </cofactor>
</comment>
<keyword evidence="10" id="KW-0378">Hydrolase</keyword>
<dbReference type="InterPro" id="IPR012310">
    <property type="entry name" value="DNA_ligase_ATP-dep_cent"/>
</dbReference>
<dbReference type="InterPro" id="IPR014144">
    <property type="entry name" value="LigD_PE_domain"/>
</dbReference>
<keyword evidence="26" id="KW-1185">Reference proteome</keyword>
<keyword evidence="12" id="KW-0067">ATP-binding</keyword>
<keyword evidence="14" id="KW-0238">DNA-binding</keyword>
<dbReference type="InterPro" id="IPR014146">
    <property type="entry name" value="LigD_ligase_dom"/>
</dbReference>
<keyword evidence="4" id="KW-0808">Transferase</keyword>
<evidence type="ECO:0000256" key="4">
    <source>
        <dbReference type="ARBA" id="ARBA00022679"/>
    </source>
</evidence>
<protein>
    <recommendedName>
        <fullName evidence="2">DNA ligase (ATP)</fullName>
        <ecNumber evidence="2">6.5.1.1</ecNumber>
    </recommendedName>
    <alternativeName>
        <fullName evidence="19">NHEJ DNA polymerase</fullName>
    </alternativeName>
</protein>
<proteinExistence type="inferred from homology"/>
<evidence type="ECO:0000256" key="15">
    <source>
        <dbReference type="ARBA" id="ARBA00023172"/>
    </source>
</evidence>
<evidence type="ECO:0000256" key="14">
    <source>
        <dbReference type="ARBA" id="ARBA00023125"/>
    </source>
</evidence>
<evidence type="ECO:0000256" key="8">
    <source>
        <dbReference type="ARBA" id="ARBA00022741"/>
    </source>
</evidence>
<evidence type="ECO:0000256" key="17">
    <source>
        <dbReference type="ARBA" id="ARBA00023211"/>
    </source>
</evidence>
<dbReference type="InterPro" id="IPR012309">
    <property type="entry name" value="DNA_ligase_ATP-dep_C"/>
</dbReference>
<evidence type="ECO:0000313" key="26">
    <source>
        <dbReference type="Proteomes" id="UP001284601"/>
    </source>
</evidence>
<dbReference type="EMBL" id="JAWSTH010000057">
    <property type="protein sequence ID" value="MDW5596498.1"/>
    <property type="molecule type" value="Genomic_DNA"/>
</dbReference>
<dbReference type="Gene3D" id="3.30.470.30">
    <property type="entry name" value="DNA ligase/mRNA capping enzyme"/>
    <property type="match status" value="1"/>
</dbReference>
<evidence type="ECO:0000256" key="13">
    <source>
        <dbReference type="ARBA" id="ARBA00022932"/>
    </source>
</evidence>
<feature type="domain" description="ATP-dependent DNA ligase family profile" evidence="24">
    <location>
        <begin position="284"/>
        <end position="407"/>
    </location>
</feature>
<dbReference type="CDD" id="cd07906">
    <property type="entry name" value="Adenylation_DNA_ligase_LigD_LigC"/>
    <property type="match status" value="1"/>
</dbReference>
<dbReference type="InterPro" id="IPR014143">
    <property type="entry name" value="NHEJ_ligase_prk"/>
</dbReference>
<keyword evidence="13" id="KW-0239">DNA-directed DNA polymerase</keyword>
<keyword evidence="7" id="KW-0479">Metal-binding</keyword>
<dbReference type="EC" id="6.5.1.1" evidence="2"/>
<dbReference type="NCBIfam" id="TIGR02776">
    <property type="entry name" value="NHEJ_ligase_prk"/>
    <property type="match status" value="1"/>
</dbReference>
<comment type="similarity">
    <text evidence="22">In the N-terminal section; belongs to the LigD polymerase family.</text>
</comment>
<evidence type="ECO:0000256" key="3">
    <source>
        <dbReference type="ARBA" id="ARBA00022598"/>
    </source>
</evidence>
<keyword evidence="11" id="KW-0269">Exonuclease</keyword>
<dbReference type="Proteomes" id="UP001284601">
    <property type="component" value="Unassembled WGS sequence"/>
</dbReference>
<keyword evidence="3 25" id="KW-0436">Ligase</keyword>
<name>A0ABU4HT53_9ACTN</name>
<dbReference type="Pfam" id="PF13298">
    <property type="entry name" value="LigD_N"/>
    <property type="match status" value="1"/>
</dbReference>
<evidence type="ECO:0000256" key="11">
    <source>
        <dbReference type="ARBA" id="ARBA00022839"/>
    </source>
</evidence>
<evidence type="ECO:0000256" key="22">
    <source>
        <dbReference type="ARBA" id="ARBA00049990"/>
    </source>
</evidence>
<evidence type="ECO:0000256" key="20">
    <source>
        <dbReference type="ARBA" id="ARBA00034003"/>
    </source>
</evidence>
<dbReference type="SUPFAM" id="SSF50249">
    <property type="entry name" value="Nucleic acid-binding proteins"/>
    <property type="match status" value="1"/>
</dbReference>
<gene>
    <name evidence="25" type="primary">ligD</name>
    <name evidence="25" type="ORF">R7226_19280</name>
</gene>
<keyword evidence="6" id="KW-0540">Nuclease</keyword>
<dbReference type="Gene3D" id="3.30.1490.70">
    <property type="match status" value="1"/>
</dbReference>
<dbReference type="InterPro" id="IPR012340">
    <property type="entry name" value="NA-bd_OB-fold"/>
</dbReference>
<sequence length="807" mass="90237">MPRRADRLADYRAKRDFDATSEPAGGEDDASPRKIGPSRSSKATKSPRFVIQQHDATRLHWDLRLEHDGTLASWALPRGVPLDRGDDRIAVRTEDHPLRYLDFHGEIPAGSYGAGTMEIFDRGTYETHEFTARKVEVTLRGERVEGRYGLFPIGRRDEWMIHRMDPPQDPARERLPEHLPPMLAKAGELPPRAQEEQWGHEVKWDGIRALLWCDHGQVRIESRTQREITDRYPEIKPIGRALAARGIYEVLLDGELVALDDAGKPSFERLQSRMNAGSEAAIRRAARGNPVTYVIFDLLHRDGRSLLDTPYEARRAVLDGLALDGAAWRVPAYHRGNGAALLAATREQGLEGIVAKRLDSRYEPGRRGGSWLKLRNRLRQELVIGGWLPGEGNREGRIGALLVGDRDEPGGPLRYAGRVGSGLSEAQLDELLARLRELERRTRPFARASASAQGGTASGSRSAAIPRTARWVEPLLVADVEYSERTREGLLRQPVFKGLRDDKPPEQVVRERADLRGQRLSNWDKVLFPRSGFTKGELIEFYVAIAPTLLPHLQDRPVTLRRWPNGVEGRTFYEKNSPAHRPEWVQTASIFSSSERRRIDYTLVQDAATLAWVANLAAIELHPSLSLARDMEHPTAVVFDLDPGDGAGLAECAEVALLLEGLFGQLGLRSVVKTSGSKGLQVYLPLGERSATYAQTKPFARRIAELLEQRLPELVVSRMTKSLRTGKVLVDWSQNDVHKTTVSVYSVRAKERPTVSTPLTWEELREAHAAGATERLAFEPPEVLRRVAEQGDLFAPMLGSAQRLPAL</sequence>
<keyword evidence="5" id="KW-0548">Nucleotidyltransferase</keyword>
<dbReference type="GO" id="GO:0003910">
    <property type="term" value="F:DNA ligase (ATP) activity"/>
    <property type="evidence" value="ECO:0007669"/>
    <property type="project" value="UniProtKB-EC"/>
</dbReference>
<evidence type="ECO:0000256" key="1">
    <source>
        <dbReference type="ARBA" id="ARBA00001936"/>
    </source>
</evidence>
<dbReference type="PANTHER" id="PTHR42705">
    <property type="entry name" value="BIFUNCTIONAL NON-HOMOLOGOUS END JOINING PROTEIN LIGD"/>
    <property type="match status" value="1"/>
</dbReference>
<dbReference type="CDD" id="cd07971">
    <property type="entry name" value="OBF_DNA_ligase_LigD"/>
    <property type="match status" value="1"/>
</dbReference>
<dbReference type="Pfam" id="PF21686">
    <property type="entry name" value="LigD_Prim-Pol"/>
    <property type="match status" value="1"/>
</dbReference>
<dbReference type="InterPro" id="IPR052171">
    <property type="entry name" value="NHEJ_LigD"/>
</dbReference>
<dbReference type="RefSeq" id="WP_318598896.1">
    <property type="nucleotide sequence ID" value="NZ_JAWSTH010000057.1"/>
</dbReference>
<dbReference type="Gene3D" id="3.90.920.10">
    <property type="entry name" value="DNA primase, PRIM domain"/>
    <property type="match status" value="1"/>
</dbReference>
<comment type="catalytic activity">
    <reaction evidence="20">
        <text>ATP + (deoxyribonucleotide)n-3'-hydroxyl + 5'-phospho-(deoxyribonucleotide)m = (deoxyribonucleotide)n+m + AMP + diphosphate.</text>
        <dbReference type="EC" id="6.5.1.1"/>
    </reaction>
</comment>
<evidence type="ECO:0000256" key="7">
    <source>
        <dbReference type="ARBA" id="ARBA00022723"/>
    </source>
</evidence>
<evidence type="ECO:0000259" key="24">
    <source>
        <dbReference type="PROSITE" id="PS50160"/>
    </source>
</evidence>
<keyword evidence="8" id="KW-0547">Nucleotide-binding</keyword>
<keyword evidence="16" id="KW-0234">DNA repair</keyword>
<comment type="caution">
    <text evidence="25">The sequence shown here is derived from an EMBL/GenBank/DDBJ whole genome shotgun (WGS) entry which is preliminary data.</text>
</comment>
<evidence type="ECO:0000256" key="9">
    <source>
        <dbReference type="ARBA" id="ARBA00022763"/>
    </source>
</evidence>
<dbReference type="NCBIfam" id="TIGR02777">
    <property type="entry name" value="LigD_PE_dom"/>
    <property type="match status" value="1"/>
</dbReference>
<organism evidence="25 26">
    <name type="scientific">Conexibacter stalactiti</name>
    <dbReference type="NCBI Taxonomy" id="1940611"/>
    <lineage>
        <taxon>Bacteria</taxon>
        <taxon>Bacillati</taxon>
        <taxon>Actinomycetota</taxon>
        <taxon>Thermoleophilia</taxon>
        <taxon>Solirubrobacterales</taxon>
        <taxon>Conexibacteraceae</taxon>
        <taxon>Conexibacter</taxon>
    </lineage>
</organism>
<evidence type="ECO:0000256" key="21">
    <source>
        <dbReference type="ARBA" id="ARBA00049981"/>
    </source>
</evidence>
<dbReference type="SUPFAM" id="SSF56091">
    <property type="entry name" value="DNA ligase/mRNA capping enzyme, catalytic domain"/>
    <property type="match status" value="1"/>
</dbReference>
<evidence type="ECO:0000256" key="6">
    <source>
        <dbReference type="ARBA" id="ARBA00022722"/>
    </source>
</evidence>
<evidence type="ECO:0000313" key="25">
    <source>
        <dbReference type="EMBL" id="MDW5596498.1"/>
    </source>
</evidence>
<feature type="region of interest" description="Disordered" evidence="23">
    <location>
        <begin position="1"/>
        <end position="48"/>
    </location>
</feature>
<dbReference type="CDD" id="cd04863">
    <property type="entry name" value="MtLigD_Pol_like"/>
    <property type="match status" value="1"/>
</dbReference>
<keyword evidence="18" id="KW-0511">Multifunctional enzyme</keyword>
<feature type="compositionally biased region" description="Basic and acidic residues" evidence="23">
    <location>
        <begin position="1"/>
        <end position="18"/>
    </location>
</feature>
<evidence type="ECO:0000256" key="16">
    <source>
        <dbReference type="ARBA" id="ARBA00023204"/>
    </source>
</evidence>
<evidence type="ECO:0000256" key="23">
    <source>
        <dbReference type="SAM" id="MobiDB-lite"/>
    </source>
</evidence>
<keyword evidence="17" id="KW-0464">Manganese</keyword>